<evidence type="ECO:0000259" key="1">
    <source>
        <dbReference type="Pfam" id="PF15919"/>
    </source>
</evidence>
<accession>A0AAX6BP31</accession>
<reference evidence="2" key="1">
    <citation type="journal article" date="2024" name="Appl Microbiol">
        <title>Effect of kuratsuki Bacillus and Priestia on Taste of Sake.</title>
        <authorList>
            <person name="Kobayashi K."/>
            <person name="Nishida H."/>
        </authorList>
    </citation>
    <scope>NUCLEOTIDE SEQUENCE</scope>
    <source>
        <strain evidence="2">B-12</strain>
    </source>
</reference>
<sequence>MPMYKYYGVFSHDEGGVSVLFPDLKGCLTCGNDLKEAIEMSQDALGGYLLVSEKDNDDIPAPSSVKAIQVPEGASLIFVEVNTDNLRGAV</sequence>
<dbReference type="RefSeq" id="WP_310876541.1">
    <property type="nucleotide sequence ID" value="NZ_BSYK01000001.1"/>
</dbReference>
<gene>
    <name evidence="2" type="ORF">ShirakiTB12_39450</name>
</gene>
<name>A0AAX6BP31_PRIMG</name>
<dbReference type="InterPro" id="IPR035069">
    <property type="entry name" value="TTHA1013/TTHA0281-like"/>
</dbReference>
<organism evidence="2 3">
    <name type="scientific">Priestia megaterium</name>
    <name type="common">Bacillus megaterium</name>
    <dbReference type="NCBI Taxonomy" id="1404"/>
    <lineage>
        <taxon>Bacteria</taxon>
        <taxon>Bacillati</taxon>
        <taxon>Bacillota</taxon>
        <taxon>Bacilli</taxon>
        <taxon>Bacillales</taxon>
        <taxon>Bacillaceae</taxon>
        <taxon>Priestia</taxon>
    </lineage>
</organism>
<dbReference type="AlphaFoldDB" id="A0AAX6BP31"/>
<protein>
    <recommendedName>
        <fullName evidence="1">HicB-like antitoxin of toxin-antitoxin system domain-containing protein</fullName>
    </recommendedName>
</protein>
<dbReference type="InterPro" id="IPR031807">
    <property type="entry name" value="HicB-like"/>
</dbReference>
<feature type="domain" description="HicB-like antitoxin of toxin-antitoxin system" evidence="1">
    <location>
        <begin position="14"/>
        <end position="82"/>
    </location>
</feature>
<dbReference type="SUPFAM" id="SSF143100">
    <property type="entry name" value="TTHA1013/TTHA0281-like"/>
    <property type="match status" value="1"/>
</dbReference>
<dbReference type="Proteomes" id="UP001165240">
    <property type="component" value="Unassembled WGS sequence"/>
</dbReference>
<dbReference type="Gene3D" id="3.30.160.250">
    <property type="match status" value="1"/>
</dbReference>
<evidence type="ECO:0000313" key="2">
    <source>
        <dbReference type="EMBL" id="GMG75477.1"/>
    </source>
</evidence>
<evidence type="ECO:0000313" key="3">
    <source>
        <dbReference type="Proteomes" id="UP001165240"/>
    </source>
</evidence>
<dbReference type="EMBL" id="BSYK01000001">
    <property type="protein sequence ID" value="GMG75477.1"/>
    <property type="molecule type" value="Genomic_DNA"/>
</dbReference>
<comment type="caution">
    <text evidence="2">The sequence shown here is derived from an EMBL/GenBank/DDBJ whole genome shotgun (WGS) entry which is preliminary data.</text>
</comment>
<dbReference type="Pfam" id="PF15919">
    <property type="entry name" value="HicB_lk_antitox"/>
    <property type="match status" value="1"/>
</dbReference>
<proteinExistence type="predicted"/>